<keyword evidence="10" id="KW-0732">Signal</keyword>
<dbReference type="eggNOG" id="COG3116">
    <property type="taxonomic scope" value="Bacteria"/>
</dbReference>
<evidence type="ECO:0000256" key="10">
    <source>
        <dbReference type="SAM" id="SignalP"/>
    </source>
</evidence>
<keyword evidence="12" id="KW-1185">Reference proteome</keyword>
<evidence type="ECO:0000256" key="6">
    <source>
        <dbReference type="ARBA" id="ARBA00023136"/>
    </source>
</evidence>
<name>D0KXX7_HALNC</name>
<reference evidence="11 12" key="1">
    <citation type="submission" date="2009-10" db="EMBL/GenBank/DDBJ databases">
        <title>Complete sequence of Halothiobacillus neapolitanus c2.</title>
        <authorList>
            <consortium name="US DOE Joint Genome Institute"/>
            <person name="Lucas S."/>
            <person name="Copeland A."/>
            <person name="Lapidus A."/>
            <person name="Glavina del Rio T."/>
            <person name="Tice H."/>
            <person name="Bruce D."/>
            <person name="Goodwin L."/>
            <person name="Pitluck S."/>
            <person name="Davenport K."/>
            <person name="Brettin T."/>
            <person name="Detter J.C."/>
            <person name="Han C."/>
            <person name="Tapia R."/>
            <person name="Larimer F."/>
            <person name="Land M."/>
            <person name="Hauser L."/>
            <person name="Kyrpides N."/>
            <person name="Mikhailova N."/>
            <person name="Kerfeld C."/>
            <person name="Cannon G."/>
            <person name="Heinhort S."/>
        </authorList>
    </citation>
    <scope>NUCLEOTIDE SEQUENCE [LARGE SCALE GENOMIC DNA]</scope>
    <source>
        <strain evidence="12">ATCC 23641 / c2</strain>
    </source>
</reference>
<feature type="signal peptide" evidence="10">
    <location>
        <begin position="1"/>
        <end position="18"/>
    </location>
</feature>
<keyword evidence="4 8" id="KW-0812">Transmembrane</keyword>
<dbReference type="PANTHER" id="PTHR37479:SF1">
    <property type="entry name" value="CELL DIVISION PROTEIN FTSL"/>
    <property type="match status" value="1"/>
</dbReference>
<dbReference type="AlphaFoldDB" id="D0KXX7"/>
<dbReference type="GO" id="GO:0005886">
    <property type="term" value="C:plasma membrane"/>
    <property type="evidence" value="ECO:0007669"/>
    <property type="project" value="UniProtKB-SubCell"/>
</dbReference>
<dbReference type="Pfam" id="PF04999">
    <property type="entry name" value="FtsL"/>
    <property type="match status" value="1"/>
</dbReference>
<evidence type="ECO:0000256" key="1">
    <source>
        <dbReference type="ARBA" id="ARBA00004401"/>
    </source>
</evidence>
<evidence type="ECO:0000256" key="5">
    <source>
        <dbReference type="ARBA" id="ARBA00022989"/>
    </source>
</evidence>
<protein>
    <recommendedName>
        <fullName evidence="8 9">Cell division protein FtsL</fullName>
    </recommendedName>
</protein>
<comment type="subunit">
    <text evidence="8">Part of a complex composed of FtsB, FtsL and FtsQ.</text>
</comment>
<keyword evidence="7 8" id="KW-0131">Cell cycle</keyword>
<evidence type="ECO:0000313" key="12">
    <source>
        <dbReference type="Proteomes" id="UP000009102"/>
    </source>
</evidence>
<accession>D0KXX7</accession>
<evidence type="ECO:0000256" key="2">
    <source>
        <dbReference type="ARBA" id="ARBA00022475"/>
    </source>
</evidence>
<keyword evidence="3 8" id="KW-0132">Cell division</keyword>
<feature type="chain" id="PRO_5003010813" description="Cell division protein FtsL" evidence="10">
    <location>
        <begin position="19"/>
        <end position="86"/>
    </location>
</feature>
<keyword evidence="8" id="KW-0997">Cell inner membrane</keyword>
<dbReference type="EMBL" id="CP001801">
    <property type="protein sequence ID" value="ACX95300.1"/>
    <property type="molecule type" value="Genomic_DNA"/>
</dbReference>
<organism evidence="11 12">
    <name type="scientific">Halothiobacillus neapolitanus (strain ATCC 23641 / DSM 15147 / CIP 104769 / NCIMB 8539 / c2)</name>
    <name type="common">Thiobacillus neapolitanus</name>
    <dbReference type="NCBI Taxonomy" id="555778"/>
    <lineage>
        <taxon>Bacteria</taxon>
        <taxon>Pseudomonadati</taxon>
        <taxon>Pseudomonadota</taxon>
        <taxon>Gammaproteobacteria</taxon>
        <taxon>Chromatiales</taxon>
        <taxon>Halothiobacillaceae</taxon>
        <taxon>Halothiobacillus</taxon>
    </lineage>
</organism>
<sequence length="86" mass="9484">MKFLFGILALAVFASALAVVDTAQQDRDVTRALSTHRQAIEKLNVTYAELQLEQGALAAQGRVDQIAQTRLNMHVPSADQITMVFR</sequence>
<comment type="function">
    <text evidence="8">Essential cell division protein. May link together the upstream cell division proteins, which are predominantly cytoplasmic, with the downstream cell division proteins, which are predominantly periplasmic.</text>
</comment>
<comment type="similarity">
    <text evidence="8">Belongs to the FtsL family.</text>
</comment>
<dbReference type="NCBIfam" id="TIGR02209">
    <property type="entry name" value="ftsL_broad"/>
    <property type="match status" value="1"/>
</dbReference>
<evidence type="ECO:0000256" key="8">
    <source>
        <dbReference type="HAMAP-Rule" id="MF_00910"/>
    </source>
</evidence>
<keyword evidence="2 8" id="KW-1003">Cell membrane</keyword>
<keyword evidence="6 8" id="KW-0472">Membrane</keyword>
<dbReference type="STRING" id="555778.Hneap_0443"/>
<evidence type="ECO:0000256" key="3">
    <source>
        <dbReference type="ARBA" id="ARBA00022618"/>
    </source>
</evidence>
<evidence type="ECO:0000256" key="9">
    <source>
        <dbReference type="NCBIfam" id="TIGR02209"/>
    </source>
</evidence>
<proteinExistence type="inferred from homology"/>
<dbReference type="InterPro" id="IPR011922">
    <property type="entry name" value="Cell_div_FtsL"/>
</dbReference>
<dbReference type="GO" id="GO:0032153">
    <property type="term" value="C:cell division site"/>
    <property type="evidence" value="ECO:0007669"/>
    <property type="project" value="UniProtKB-UniRule"/>
</dbReference>
<keyword evidence="5 8" id="KW-1133">Transmembrane helix</keyword>
<dbReference type="KEGG" id="hna:Hneap_0443"/>
<evidence type="ECO:0000256" key="7">
    <source>
        <dbReference type="ARBA" id="ARBA00023306"/>
    </source>
</evidence>
<dbReference type="GO" id="GO:0043093">
    <property type="term" value="P:FtsZ-dependent cytokinesis"/>
    <property type="evidence" value="ECO:0007669"/>
    <property type="project" value="UniProtKB-UniRule"/>
</dbReference>
<evidence type="ECO:0000256" key="4">
    <source>
        <dbReference type="ARBA" id="ARBA00022692"/>
    </source>
</evidence>
<comment type="subcellular location">
    <subcellularLocation>
        <location evidence="8">Cell inner membrane</location>
        <topology evidence="8">Single-pass type II membrane protein</topology>
    </subcellularLocation>
    <subcellularLocation>
        <location evidence="1">Cell membrane</location>
        <topology evidence="1">Single-pass type II membrane protein</topology>
    </subcellularLocation>
    <text evidence="8">Localizes to the division septum where it forms a ring structure.</text>
</comment>
<dbReference type="RefSeq" id="WP_012823336.1">
    <property type="nucleotide sequence ID" value="NC_013422.1"/>
</dbReference>
<dbReference type="HAMAP" id="MF_00910">
    <property type="entry name" value="FtsL"/>
    <property type="match status" value="1"/>
</dbReference>
<dbReference type="PANTHER" id="PTHR37479">
    <property type="entry name" value="CELL DIVISION PROTEIN FTSL"/>
    <property type="match status" value="1"/>
</dbReference>
<gene>
    <name evidence="8" type="primary">ftsL</name>
    <name evidence="11" type="ordered locus">Hneap_0443</name>
</gene>
<dbReference type="HOGENOM" id="CLU_156524_1_2_6"/>
<evidence type="ECO:0000313" key="11">
    <source>
        <dbReference type="EMBL" id="ACX95300.1"/>
    </source>
</evidence>
<dbReference type="Proteomes" id="UP000009102">
    <property type="component" value="Chromosome"/>
</dbReference>